<dbReference type="RefSeq" id="WP_062902717.1">
    <property type="nucleotide sequence ID" value="NZ_CP013342.1"/>
</dbReference>
<organism evidence="1 2">
    <name type="scientific">Sphingopyxis terrae subsp. terrae NBRC 15098</name>
    <dbReference type="NCBI Taxonomy" id="1219058"/>
    <lineage>
        <taxon>Bacteria</taxon>
        <taxon>Pseudomonadati</taxon>
        <taxon>Pseudomonadota</taxon>
        <taxon>Alphaproteobacteria</taxon>
        <taxon>Sphingomonadales</taxon>
        <taxon>Sphingomonadaceae</taxon>
        <taxon>Sphingopyxis</taxon>
    </lineage>
</organism>
<dbReference type="InterPro" id="IPR011990">
    <property type="entry name" value="TPR-like_helical_dom_sf"/>
</dbReference>
<dbReference type="Proteomes" id="UP000076234">
    <property type="component" value="Chromosome"/>
</dbReference>
<dbReference type="KEGG" id="ster:AOA14_17410"/>
<proteinExistence type="predicted"/>
<gene>
    <name evidence="1" type="ORF">AOA14_17410</name>
</gene>
<evidence type="ECO:0000313" key="2">
    <source>
        <dbReference type="Proteomes" id="UP000076234"/>
    </source>
</evidence>
<reference evidence="1 2" key="2">
    <citation type="journal article" date="2016" name="Genome Announc.">
        <title>Complete Genome Sequence of Sphingopyxis terrae Strain 203-1 (NBRC 111660), a Polyethylene Glycol Degrader.</title>
        <authorList>
            <person name="Ohtsubo Y."/>
            <person name="Nonoyama S."/>
            <person name="Nagata Y."/>
            <person name="Numata M."/>
            <person name="Tsuchikane K."/>
            <person name="Hosoyama A."/>
            <person name="Yamazoe A."/>
            <person name="Tsuda M."/>
            <person name="Fujita N."/>
            <person name="Kawai F."/>
        </authorList>
    </citation>
    <scope>NUCLEOTIDE SEQUENCE [LARGE SCALE GENOMIC DNA]</scope>
    <source>
        <strain evidence="1 2">203-1</strain>
    </source>
</reference>
<dbReference type="EMBL" id="CP013342">
    <property type="protein sequence ID" value="AMU96381.1"/>
    <property type="molecule type" value="Genomic_DNA"/>
</dbReference>
<accession>A0A142W2Y7</accession>
<reference evidence="2" key="1">
    <citation type="submission" date="2015-11" db="EMBL/GenBank/DDBJ databases">
        <title>Complete genome sequence of a polyethylene glycol-degrading strain Sphingopyxis terrae strain 203-1 (NBRC 15098).</title>
        <authorList>
            <person name="Yoshiyuki O."/>
            <person name="Shouta N."/>
            <person name="Nagata Y."/>
            <person name="Numata M."/>
            <person name="Tsuchikane K."/>
            <person name="Hosoyama A."/>
            <person name="Yamazoe A."/>
            <person name="Tsuda M."/>
            <person name="Fujita N."/>
            <person name="Kawai F."/>
        </authorList>
    </citation>
    <scope>NUCLEOTIDE SEQUENCE [LARGE SCALE GENOMIC DNA]</scope>
    <source>
        <strain evidence="2">203-1</strain>
    </source>
</reference>
<dbReference type="STRING" id="1219058.AOA14_17410"/>
<name>A0A142W2Y7_9SPHN</name>
<dbReference type="AlphaFoldDB" id="A0A142W2Y7"/>
<protein>
    <submittedName>
        <fullName evidence="1">Cytochrome c biogenesis factor</fullName>
    </submittedName>
</protein>
<evidence type="ECO:0000313" key="1">
    <source>
        <dbReference type="EMBL" id="AMU96381.1"/>
    </source>
</evidence>
<dbReference type="SUPFAM" id="SSF48452">
    <property type="entry name" value="TPR-like"/>
    <property type="match status" value="1"/>
</dbReference>
<dbReference type="Gene3D" id="1.25.40.10">
    <property type="entry name" value="Tetratricopeptide repeat domain"/>
    <property type="match status" value="1"/>
</dbReference>
<sequence length="216" mass="22547">MIWMWILLVGLVTLGAIFLFGKLPAAARPLAVAAVMVGVAGYALQGSPSLPGKPIVAPEQLEGFGEAITDRQQGMADRFGPAAQWIAMSDGFARTGKTALAAQTLEKGLERYPDNVDLWVGLGNALVAHGGGVMSPAAALAFDEAAKRDPNHPAPPFFAGLAMAQSGDLKGADAVWSQLLARTPPDAPWRADLEMRLAQLRQAMGPDLSPDAPTGP</sequence>